<evidence type="ECO:0000313" key="1">
    <source>
        <dbReference type="EMBL" id="KKK81798.1"/>
    </source>
</evidence>
<gene>
    <name evidence="1" type="ORF">LCGC14_2809840</name>
</gene>
<dbReference type="EMBL" id="LAZR01052964">
    <property type="protein sequence ID" value="KKK81798.1"/>
    <property type="molecule type" value="Genomic_DNA"/>
</dbReference>
<reference evidence="1" key="1">
    <citation type="journal article" date="2015" name="Nature">
        <title>Complex archaea that bridge the gap between prokaryotes and eukaryotes.</title>
        <authorList>
            <person name="Spang A."/>
            <person name="Saw J.H."/>
            <person name="Jorgensen S.L."/>
            <person name="Zaremba-Niedzwiedzka K."/>
            <person name="Martijn J."/>
            <person name="Lind A.E."/>
            <person name="van Eijk R."/>
            <person name="Schleper C."/>
            <person name="Guy L."/>
            <person name="Ettema T.J."/>
        </authorList>
    </citation>
    <scope>NUCLEOTIDE SEQUENCE</scope>
</reference>
<name>A0A0F8YK66_9ZZZZ</name>
<sequence length="123" mass="13886">MKVEIENGGHVYGVSWDRGSNVDFKLDGRYVISAYWYPGPGFMLVPGRFVHIADELEDKMRSARMTSPEILESCGSSGRAKHDASIRILIHTTRSVARCGHPPFTGREMDLALAYLRRSHKYT</sequence>
<protein>
    <submittedName>
        <fullName evidence="1">Uncharacterized protein</fullName>
    </submittedName>
</protein>
<dbReference type="AlphaFoldDB" id="A0A0F8YK66"/>
<comment type="caution">
    <text evidence="1">The sequence shown here is derived from an EMBL/GenBank/DDBJ whole genome shotgun (WGS) entry which is preliminary data.</text>
</comment>
<organism evidence="1">
    <name type="scientific">marine sediment metagenome</name>
    <dbReference type="NCBI Taxonomy" id="412755"/>
    <lineage>
        <taxon>unclassified sequences</taxon>
        <taxon>metagenomes</taxon>
        <taxon>ecological metagenomes</taxon>
    </lineage>
</organism>
<accession>A0A0F8YK66</accession>
<proteinExistence type="predicted"/>